<reference evidence="1" key="2">
    <citation type="submission" date="2025-08" db="UniProtKB">
        <authorList>
            <consortium name="Ensembl"/>
        </authorList>
    </citation>
    <scope>IDENTIFICATION</scope>
</reference>
<dbReference type="InterPro" id="IPR002698">
    <property type="entry name" value="FTHF_cligase"/>
</dbReference>
<evidence type="ECO:0000313" key="2">
    <source>
        <dbReference type="Proteomes" id="UP000694399"/>
    </source>
</evidence>
<dbReference type="Proteomes" id="UP000694399">
    <property type="component" value="Chromosome E3"/>
</dbReference>
<dbReference type="PANTHER" id="PTHR13017">
    <property type="entry name" value="5-FORMYLTETRAHYDROFOLATE CYCLO-LIGASE-RELATED"/>
    <property type="match status" value="1"/>
</dbReference>
<dbReference type="Ensembl" id="ENSPLOT00000010844.1">
    <property type="protein sequence ID" value="ENSPLOP00000009781.1"/>
    <property type="gene ID" value="ENSPLOG00000007206.1"/>
</dbReference>
<reference evidence="1" key="1">
    <citation type="journal article" date="2019" name="bioRxiv">
        <title>Long live the king: chromosome-level assembly of the lion (Panthera leo) using linked-read, Hi-C, and long read data.</title>
        <authorList>
            <person name="Armstrong E.E."/>
            <person name="Taylor R.W."/>
            <person name="Miller D.E."/>
            <person name="Kaelin C."/>
            <person name="Barsh G."/>
            <person name="Hadly E.A."/>
            <person name="Petrov D."/>
        </authorList>
    </citation>
    <scope>NUCLEOTIDE SEQUENCE [LARGE SCALE GENOMIC DNA]</scope>
</reference>
<organism evidence="1 2">
    <name type="scientific">Panthera leo</name>
    <name type="common">Lion</name>
    <dbReference type="NCBI Taxonomy" id="9689"/>
    <lineage>
        <taxon>Eukaryota</taxon>
        <taxon>Metazoa</taxon>
        <taxon>Chordata</taxon>
        <taxon>Craniata</taxon>
        <taxon>Vertebrata</taxon>
        <taxon>Euteleostomi</taxon>
        <taxon>Mammalia</taxon>
        <taxon>Eutheria</taxon>
        <taxon>Laurasiatheria</taxon>
        <taxon>Carnivora</taxon>
        <taxon>Feliformia</taxon>
        <taxon>Felidae</taxon>
        <taxon>Pantherinae</taxon>
        <taxon>Panthera</taxon>
    </lineage>
</organism>
<keyword evidence="2" id="KW-1185">Reference proteome</keyword>
<protein>
    <recommendedName>
        <fullName evidence="3">Methenyltetrahydrofolate synthetase domain containing</fullName>
    </recommendedName>
</protein>
<reference evidence="1" key="3">
    <citation type="submission" date="2025-09" db="UniProtKB">
        <authorList>
            <consortium name="Ensembl"/>
        </authorList>
    </citation>
    <scope>IDENTIFICATION</scope>
</reference>
<evidence type="ECO:0000313" key="1">
    <source>
        <dbReference type="Ensembl" id="ENSPLOP00000009781.1"/>
    </source>
</evidence>
<sequence>MEPNRNCVSKQDIREQIWDYMESRNLADFPRPVHHRIPNFKSKKTLLVPTPRLRTGLFNKITPPPGATKDVLRKCATSQVSAGAKDLQNPSVGSCLSSSE</sequence>
<dbReference type="PANTHER" id="PTHR13017:SF0">
    <property type="entry name" value="METHENYLTETRAHYDROFOLATE SYNTHASE DOMAIN-CONTAINING PROTEIN"/>
    <property type="match status" value="1"/>
</dbReference>
<proteinExistence type="predicted"/>
<dbReference type="GO" id="GO:0005737">
    <property type="term" value="C:cytoplasm"/>
    <property type="evidence" value="ECO:0007669"/>
    <property type="project" value="TreeGrafter"/>
</dbReference>
<dbReference type="GeneTree" id="ENSGT00390000011730"/>
<name>A0A8C8WXK3_PANLE</name>
<dbReference type="AlphaFoldDB" id="A0A8C8WXK3"/>
<evidence type="ECO:0008006" key="3">
    <source>
        <dbReference type="Google" id="ProtNLM"/>
    </source>
</evidence>
<accession>A0A8C8WXK3</accession>